<evidence type="ECO:0000259" key="2">
    <source>
        <dbReference type="Pfam" id="PF15283"/>
    </source>
</evidence>
<dbReference type="HOGENOM" id="CLU_1048215_0_0_10"/>
<dbReference type="PROSITE" id="PS51257">
    <property type="entry name" value="PROKAR_LIPOPROTEIN"/>
    <property type="match status" value="1"/>
</dbReference>
<dbReference type="Pfam" id="PF15283">
    <property type="entry name" value="DUF4595"/>
    <property type="match status" value="1"/>
</dbReference>
<dbReference type="EMBL" id="CM001023">
    <property type="protein sequence ID" value="EAZ80543.1"/>
    <property type="molecule type" value="Genomic_DNA"/>
</dbReference>
<feature type="domain" description="DUF4595" evidence="2">
    <location>
        <begin position="38"/>
        <end position="238"/>
    </location>
</feature>
<comment type="caution">
    <text evidence="3">The sequence shown here is derived from an EMBL/GenBank/DDBJ whole genome shotgun (WGS) entry which is preliminary data.</text>
</comment>
<dbReference type="OrthoDB" id="769749at2"/>
<feature type="chain" id="PRO_5002653326" description="DUF4595 domain-containing protein" evidence="1">
    <location>
        <begin position="21"/>
        <end position="265"/>
    </location>
</feature>
<feature type="signal peptide" evidence="1">
    <location>
        <begin position="1"/>
        <end position="20"/>
    </location>
</feature>
<organism evidence="3 4">
    <name type="scientific">Algoriphagus machipongonensis</name>
    <dbReference type="NCBI Taxonomy" id="388413"/>
    <lineage>
        <taxon>Bacteria</taxon>
        <taxon>Pseudomonadati</taxon>
        <taxon>Bacteroidota</taxon>
        <taxon>Cytophagia</taxon>
        <taxon>Cytophagales</taxon>
        <taxon>Cyclobacteriaceae</taxon>
        <taxon>Algoriphagus</taxon>
    </lineage>
</organism>
<name>A3HZ57_9BACT</name>
<keyword evidence="4" id="KW-1185">Reference proteome</keyword>
<evidence type="ECO:0000256" key="1">
    <source>
        <dbReference type="SAM" id="SignalP"/>
    </source>
</evidence>
<sequence>MKLFSVFFFCLLILISSCSSEDPKPKRQNCSLSSLEVKYDSEGEVFDETNNYPIMIDSEGKITQGYFWEDQIVSFSYSPTEILATTKGKSVKYYLNDSNLIYRAELDQSGSLITLTFEYSEDEKLIRINNKSNNIEVKIGYENGNFTVFESETPLEYSSDEPYINTMILKHTPFYFANTMVLASEIKGCNILYGQGYFGKLPQNRIISLRINTGAQTYPANKFYAFSYNFDENGKLTSVIDSHSFYSNGRNVTRIWEYNYSYQCE</sequence>
<dbReference type="Proteomes" id="UP000003919">
    <property type="component" value="Chromosome"/>
</dbReference>
<keyword evidence="1" id="KW-0732">Signal</keyword>
<dbReference type="AlphaFoldDB" id="A3HZ57"/>
<proteinExistence type="predicted"/>
<dbReference type="RefSeq" id="WP_008199239.1">
    <property type="nucleotide sequence ID" value="NZ_CM001023.1"/>
</dbReference>
<accession>A3HZ57</accession>
<evidence type="ECO:0000313" key="3">
    <source>
        <dbReference type="EMBL" id="EAZ80543.1"/>
    </source>
</evidence>
<dbReference type="CDD" id="cd12871">
    <property type="entry name" value="Bacuni_01323_like"/>
    <property type="match status" value="1"/>
</dbReference>
<protein>
    <recommendedName>
        <fullName evidence="2">DUF4595 domain-containing protein</fullName>
    </recommendedName>
</protein>
<dbReference type="EMBL" id="AAXU02000001">
    <property type="protein sequence ID" value="EAZ80543.1"/>
    <property type="molecule type" value="Genomic_DNA"/>
</dbReference>
<reference evidence="3 4" key="1">
    <citation type="journal article" date="2011" name="J. Bacteriol.">
        <title>Complete genome sequence of Algoriphagus sp. PR1, bacterial prey of a colony-forming choanoflagellate.</title>
        <authorList>
            <person name="Alegado R.A."/>
            <person name="Ferriera S."/>
            <person name="Nusbaum C."/>
            <person name="Young S.K."/>
            <person name="Zeng Q."/>
            <person name="Imamovic A."/>
            <person name="Fairclough S.R."/>
            <person name="King N."/>
        </authorList>
    </citation>
    <scope>NUCLEOTIDE SEQUENCE [LARGE SCALE GENOMIC DNA]</scope>
    <source>
        <strain evidence="3 4">PR1</strain>
    </source>
</reference>
<dbReference type="InterPro" id="IPR027931">
    <property type="entry name" value="DUF4595"/>
</dbReference>
<evidence type="ECO:0000313" key="4">
    <source>
        <dbReference type="Proteomes" id="UP000003919"/>
    </source>
</evidence>
<gene>
    <name evidence="3" type="ORF">ALPR1_06455</name>
</gene>